<keyword evidence="5" id="KW-1185">Reference proteome</keyword>
<evidence type="ECO:0000313" key="4">
    <source>
        <dbReference type="EnsemblMetazoa" id="Aqu2.1.43698_001"/>
    </source>
</evidence>
<feature type="compositionally biased region" description="Low complexity" evidence="3">
    <location>
        <begin position="251"/>
        <end position="261"/>
    </location>
</feature>
<feature type="compositionally biased region" description="Basic and acidic residues" evidence="3">
    <location>
        <begin position="44"/>
        <end position="62"/>
    </location>
</feature>
<organism evidence="4">
    <name type="scientific">Amphimedon queenslandica</name>
    <name type="common">Sponge</name>
    <dbReference type="NCBI Taxonomy" id="400682"/>
    <lineage>
        <taxon>Eukaryota</taxon>
        <taxon>Metazoa</taxon>
        <taxon>Porifera</taxon>
        <taxon>Demospongiae</taxon>
        <taxon>Heteroscleromorpha</taxon>
        <taxon>Haplosclerida</taxon>
        <taxon>Niphatidae</taxon>
        <taxon>Amphimedon</taxon>
    </lineage>
</organism>
<dbReference type="STRING" id="400682.A0A1X7VWB2"/>
<dbReference type="OrthoDB" id="10635972at2759"/>
<reference evidence="5" key="1">
    <citation type="journal article" date="2010" name="Nature">
        <title>The Amphimedon queenslandica genome and the evolution of animal complexity.</title>
        <authorList>
            <person name="Srivastava M."/>
            <person name="Simakov O."/>
            <person name="Chapman J."/>
            <person name="Fahey B."/>
            <person name="Gauthier M.E."/>
            <person name="Mitros T."/>
            <person name="Richards G.S."/>
            <person name="Conaco C."/>
            <person name="Dacre M."/>
            <person name="Hellsten U."/>
            <person name="Larroux C."/>
            <person name="Putnam N.H."/>
            <person name="Stanke M."/>
            <person name="Adamska M."/>
            <person name="Darling A."/>
            <person name="Degnan S.M."/>
            <person name="Oakley T.H."/>
            <person name="Plachetzki D.C."/>
            <person name="Zhai Y."/>
            <person name="Adamski M."/>
            <person name="Calcino A."/>
            <person name="Cummins S.F."/>
            <person name="Goodstein D.M."/>
            <person name="Harris C."/>
            <person name="Jackson D.J."/>
            <person name="Leys S.P."/>
            <person name="Shu S."/>
            <person name="Woodcroft B.J."/>
            <person name="Vervoort M."/>
            <person name="Kosik K.S."/>
            <person name="Manning G."/>
            <person name="Degnan B.M."/>
            <person name="Rokhsar D.S."/>
        </authorList>
    </citation>
    <scope>NUCLEOTIDE SEQUENCE [LARGE SCALE GENOMIC DNA]</scope>
</reference>
<dbReference type="PANTHER" id="PTHR35081:SF1">
    <property type="entry name" value="COILED-COIL DOMAIN-CONTAINING PROTEIN 105"/>
    <property type="match status" value="1"/>
</dbReference>
<reference evidence="4" key="2">
    <citation type="submission" date="2017-05" db="UniProtKB">
        <authorList>
            <consortium name="EnsemblMetazoa"/>
        </authorList>
    </citation>
    <scope>IDENTIFICATION</scope>
</reference>
<proteinExistence type="predicted"/>
<dbReference type="Pfam" id="PF03148">
    <property type="entry name" value="Tektin"/>
    <property type="match status" value="1"/>
</dbReference>
<feature type="region of interest" description="Disordered" evidence="3">
    <location>
        <begin position="1"/>
        <end position="85"/>
    </location>
</feature>
<name>A0A1X7VWB2_AMPQE</name>
<sequence length="445" mass="49721">MTSSAKSVKFSTPEQVHGPSSHIVLPPKTPYPGKTGRASNDDDTINHGRDKPTAPLTVHEETGQMQREQVSSSTAPSSKRRSSAVKASVVAEKLRMQTNGDSLNYIRTIKYQVATLHKHLLKVEDEIKLMNKGRRTLEYAVQDARKSLSVSQQSLSAQQKKARVGQECMIALFREETRTLSKCKRDLESYLQSIRHQLHSLDSMRKTIKSKISSLSKSLQLDAQSFKLYNGPIDDTGPLSTKPRHYETKCSKPSSPSSDTSFIPQQLLTQLHDLLQSSKEMRAGIKGLVMSVHTRQHDAHKKVNGMLTQSVKEAEKHKSQLTMEKGHIRLQQNSIGQEMHNTEIAIGLVSGPISEVHKSVGERKDRPLSRLRPATANCDEPVGQHVKEARAKLKRQLSASQAKMTSVAQTEHSLASKYQEESLSASFDSHVLRVRRMSLDNRWAS</sequence>
<keyword evidence="2" id="KW-0963">Cytoplasm</keyword>
<dbReference type="Proteomes" id="UP000007879">
    <property type="component" value="Unassembled WGS sequence"/>
</dbReference>
<feature type="compositionally biased region" description="Polar residues" evidence="3">
    <location>
        <begin position="1"/>
        <end position="14"/>
    </location>
</feature>
<evidence type="ECO:0000256" key="3">
    <source>
        <dbReference type="SAM" id="MobiDB-lite"/>
    </source>
</evidence>
<dbReference type="PANTHER" id="PTHR35081">
    <property type="entry name" value="COILED-COIL DOMAIN-CONTAINING PROTEIN 105"/>
    <property type="match status" value="1"/>
</dbReference>
<dbReference type="InterPro" id="IPR048256">
    <property type="entry name" value="Tektin-like"/>
</dbReference>
<dbReference type="AlphaFoldDB" id="A0A1X7VWB2"/>
<dbReference type="GO" id="GO:0005929">
    <property type="term" value="C:cilium"/>
    <property type="evidence" value="ECO:0007669"/>
    <property type="project" value="UniProtKB-ARBA"/>
</dbReference>
<evidence type="ECO:0000256" key="2">
    <source>
        <dbReference type="ARBA" id="ARBA00022490"/>
    </source>
</evidence>
<dbReference type="GO" id="GO:0005737">
    <property type="term" value="C:cytoplasm"/>
    <property type="evidence" value="ECO:0007669"/>
    <property type="project" value="UniProtKB-SubCell"/>
</dbReference>
<dbReference type="KEGG" id="aqu:105312442"/>
<dbReference type="EnsemblMetazoa" id="Aqu2.1.43698_001">
    <property type="protein sequence ID" value="Aqu2.1.43698_001"/>
    <property type="gene ID" value="Aqu2.1.43698"/>
</dbReference>
<feature type="region of interest" description="Disordered" evidence="3">
    <location>
        <begin position="234"/>
        <end position="261"/>
    </location>
</feature>
<dbReference type="InterPro" id="IPR038949">
    <property type="entry name" value="TEKTL1"/>
</dbReference>
<dbReference type="EnsemblMetazoa" id="XM_011405096.2">
    <property type="protein sequence ID" value="XP_011403398.1"/>
    <property type="gene ID" value="LOC105312442"/>
</dbReference>
<evidence type="ECO:0000313" key="5">
    <source>
        <dbReference type="Proteomes" id="UP000007879"/>
    </source>
</evidence>
<accession>A0A1X7VWB2</accession>
<dbReference type="InParanoid" id="A0A1X7VWB2"/>
<dbReference type="OMA" id="YIRTIKY"/>
<gene>
    <name evidence="4" type="primary">105312442</name>
</gene>
<protein>
    <submittedName>
        <fullName evidence="4">Uncharacterized protein</fullName>
    </submittedName>
</protein>
<comment type="subcellular location">
    <subcellularLocation>
        <location evidence="1">Cytoplasm</location>
    </subcellularLocation>
</comment>
<evidence type="ECO:0000256" key="1">
    <source>
        <dbReference type="ARBA" id="ARBA00004496"/>
    </source>
</evidence>